<dbReference type="EMBL" id="GGEC01010059">
    <property type="protein sequence ID" value="MBW90542.1"/>
    <property type="molecule type" value="Transcribed_RNA"/>
</dbReference>
<keyword evidence="1" id="KW-0418">Kinase</keyword>
<reference evidence="1" key="1">
    <citation type="submission" date="2018-02" db="EMBL/GenBank/DDBJ databases">
        <title>Rhizophora mucronata_Transcriptome.</title>
        <authorList>
            <person name="Meera S.P."/>
            <person name="Sreeshan A."/>
            <person name="Augustine A."/>
        </authorList>
    </citation>
    <scope>NUCLEOTIDE SEQUENCE</scope>
    <source>
        <tissue evidence="1">Leaf</tissue>
    </source>
</reference>
<protein>
    <submittedName>
        <fullName evidence="1">Wall-associated receptor kinase-like 22</fullName>
    </submittedName>
</protein>
<accession>A0A2P2JAP3</accession>
<organism evidence="1">
    <name type="scientific">Rhizophora mucronata</name>
    <name type="common">Asiatic mangrove</name>
    <dbReference type="NCBI Taxonomy" id="61149"/>
    <lineage>
        <taxon>Eukaryota</taxon>
        <taxon>Viridiplantae</taxon>
        <taxon>Streptophyta</taxon>
        <taxon>Embryophyta</taxon>
        <taxon>Tracheophyta</taxon>
        <taxon>Spermatophyta</taxon>
        <taxon>Magnoliopsida</taxon>
        <taxon>eudicotyledons</taxon>
        <taxon>Gunneridae</taxon>
        <taxon>Pentapetalae</taxon>
        <taxon>rosids</taxon>
        <taxon>fabids</taxon>
        <taxon>Malpighiales</taxon>
        <taxon>Rhizophoraceae</taxon>
        <taxon>Rhizophora</taxon>
    </lineage>
</organism>
<dbReference type="GO" id="GO:0016301">
    <property type="term" value="F:kinase activity"/>
    <property type="evidence" value="ECO:0007669"/>
    <property type="project" value="UniProtKB-KW"/>
</dbReference>
<dbReference type="AlphaFoldDB" id="A0A2P2JAP3"/>
<keyword evidence="1" id="KW-0808">Transferase</keyword>
<keyword evidence="1" id="KW-0675">Receptor</keyword>
<proteinExistence type="predicted"/>
<evidence type="ECO:0000313" key="1">
    <source>
        <dbReference type="EMBL" id="MBW90542.1"/>
    </source>
</evidence>
<sequence>MVDSCCINDSHPMEVVERQNCSLQKSWKEQQTVTTRVGFLAREAMVPFTRGCCQTVA</sequence>
<name>A0A2P2JAP3_RHIMU</name>